<evidence type="ECO:0000256" key="2">
    <source>
        <dbReference type="ARBA" id="ARBA00009848"/>
    </source>
</evidence>
<keyword evidence="9" id="KW-0407">Ion channel</keyword>
<proteinExistence type="inferred from homology"/>
<sequence>MELSHGTVAVTLSHNPNISAYMVTNGVVSAADEADLVQPLKEGAALFLATTRATTPMQKLGNCTDPSTSCRHDADCSVGGHTDPPLSYGICDESSGYCITQGWCPKPYTAGANTQVSQLDGIEHLAITLIGTIDFPRLGGKNNWMTTEDGRNAKVTWSLPTVLKRGGVDQVEVTASGAVLSLVLKWSCQLGPGSKECLPALKVYDIGKGAGFYNEYAQYYQQSEGGTPVLHRDLNQARGIRLLVSSRGVARKIDAYACVLQLFVALALIPIASMLADLIMQNLFSERRHYREYKTETTPDFSDVRAKVEQMEKHTKSQNAKRLEYGEEA</sequence>
<dbReference type="InterPro" id="IPR059116">
    <property type="entry name" value="P2X_receptor"/>
</dbReference>
<evidence type="ECO:0000313" key="12">
    <source>
        <dbReference type="EMBL" id="CAE0141819.1"/>
    </source>
</evidence>
<dbReference type="Pfam" id="PF00864">
    <property type="entry name" value="P2X_receptor"/>
    <property type="match status" value="1"/>
</dbReference>
<dbReference type="GO" id="GO:0012505">
    <property type="term" value="C:endomembrane system"/>
    <property type="evidence" value="ECO:0007669"/>
    <property type="project" value="UniProtKB-SubCell"/>
</dbReference>
<reference evidence="12" key="1">
    <citation type="submission" date="2021-01" db="EMBL/GenBank/DDBJ databases">
        <authorList>
            <person name="Corre E."/>
            <person name="Pelletier E."/>
            <person name="Niang G."/>
            <person name="Scheremetjew M."/>
            <person name="Finn R."/>
            <person name="Kale V."/>
            <person name="Holt S."/>
            <person name="Cochrane G."/>
            <person name="Meng A."/>
            <person name="Brown T."/>
            <person name="Cohen L."/>
        </authorList>
    </citation>
    <scope>NUCLEOTIDE SEQUENCE</scope>
    <source>
        <strain evidence="12">CCMP281</strain>
    </source>
</reference>
<feature type="region of interest" description="Disordered" evidence="10">
    <location>
        <begin position="309"/>
        <end position="329"/>
    </location>
</feature>
<dbReference type="PANTHER" id="PTHR10125:SF31">
    <property type="entry name" value="P2X RECEPTOR E"/>
    <property type="match status" value="1"/>
</dbReference>
<keyword evidence="5 11" id="KW-1133">Transmembrane helix</keyword>
<dbReference type="InterPro" id="IPR027309">
    <property type="entry name" value="P2X_extracellular_dom_sf"/>
</dbReference>
<comment type="subcellular location">
    <subcellularLocation>
        <location evidence="1">Endomembrane system</location>
    </subcellularLocation>
</comment>
<dbReference type="Gene3D" id="1.10.287.940">
    <property type="entry name" value="atp-gated p2x4 ion channel"/>
    <property type="match status" value="1"/>
</dbReference>
<feature type="transmembrane region" description="Helical" evidence="11">
    <location>
        <begin position="259"/>
        <end position="280"/>
    </location>
</feature>
<evidence type="ECO:0000256" key="9">
    <source>
        <dbReference type="ARBA" id="ARBA00023303"/>
    </source>
</evidence>
<evidence type="ECO:0008006" key="13">
    <source>
        <dbReference type="Google" id="ProtNLM"/>
    </source>
</evidence>
<name>A0A7S3FG13_9EUKA</name>
<evidence type="ECO:0000256" key="8">
    <source>
        <dbReference type="ARBA" id="ARBA00023286"/>
    </source>
</evidence>
<dbReference type="EMBL" id="HBHX01061539">
    <property type="protein sequence ID" value="CAE0141819.1"/>
    <property type="molecule type" value="Transcribed_RNA"/>
</dbReference>
<evidence type="ECO:0000256" key="10">
    <source>
        <dbReference type="SAM" id="MobiDB-lite"/>
    </source>
</evidence>
<evidence type="ECO:0000256" key="11">
    <source>
        <dbReference type="SAM" id="Phobius"/>
    </source>
</evidence>
<gene>
    <name evidence="12" type="ORF">HERI1096_LOCUS34011</name>
</gene>
<accession>A0A7S3FG13</accession>
<comment type="similarity">
    <text evidence="2">Belongs to the P2X receptor family.</text>
</comment>
<keyword evidence="4 11" id="KW-0812">Transmembrane</keyword>
<evidence type="ECO:0000256" key="5">
    <source>
        <dbReference type="ARBA" id="ARBA00022989"/>
    </source>
</evidence>
<keyword evidence="3" id="KW-0813">Transport</keyword>
<organism evidence="12">
    <name type="scientific">Haptolina ericina</name>
    <dbReference type="NCBI Taxonomy" id="156174"/>
    <lineage>
        <taxon>Eukaryota</taxon>
        <taxon>Haptista</taxon>
        <taxon>Haptophyta</taxon>
        <taxon>Prymnesiophyceae</taxon>
        <taxon>Prymnesiales</taxon>
        <taxon>Prymnesiaceae</taxon>
        <taxon>Haptolina</taxon>
    </lineage>
</organism>
<evidence type="ECO:0000256" key="4">
    <source>
        <dbReference type="ARBA" id="ARBA00022692"/>
    </source>
</evidence>
<dbReference type="GO" id="GO:0016020">
    <property type="term" value="C:membrane"/>
    <property type="evidence" value="ECO:0007669"/>
    <property type="project" value="TreeGrafter"/>
</dbReference>
<dbReference type="GO" id="GO:0015267">
    <property type="term" value="F:channel activity"/>
    <property type="evidence" value="ECO:0007669"/>
    <property type="project" value="UniProtKB-ARBA"/>
</dbReference>
<dbReference type="PANTHER" id="PTHR10125">
    <property type="entry name" value="P2X PURINOCEPTOR"/>
    <property type="match status" value="1"/>
</dbReference>
<evidence type="ECO:0000256" key="3">
    <source>
        <dbReference type="ARBA" id="ARBA00022448"/>
    </source>
</evidence>
<evidence type="ECO:0000256" key="7">
    <source>
        <dbReference type="ARBA" id="ARBA00023136"/>
    </source>
</evidence>
<dbReference type="AlphaFoldDB" id="A0A7S3FG13"/>
<dbReference type="GO" id="GO:0007165">
    <property type="term" value="P:signal transduction"/>
    <property type="evidence" value="ECO:0007669"/>
    <property type="project" value="UniProtKB-ARBA"/>
</dbReference>
<evidence type="ECO:0000256" key="6">
    <source>
        <dbReference type="ARBA" id="ARBA00023065"/>
    </source>
</evidence>
<protein>
    <recommendedName>
        <fullName evidence="13">ATP receptor</fullName>
    </recommendedName>
</protein>
<keyword evidence="8" id="KW-1071">Ligand-gated ion channel</keyword>
<dbReference type="GO" id="GO:0070588">
    <property type="term" value="P:calcium ion transmembrane transport"/>
    <property type="evidence" value="ECO:0007669"/>
    <property type="project" value="TreeGrafter"/>
</dbReference>
<evidence type="ECO:0000256" key="1">
    <source>
        <dbReference type="ARBA" id="ARBA00004308"/>
    </source>
</evidence>
<keyword evidence="7 11" id="KW-0472">Membrane</keyword>
<keyword evidence="6" id="KW-0406">Ion transport</keyword>
<dbReference type="Gene3D" id="2.60.490.10">
    <property type="entry name" value="atp-gated p2x4 ion channel domain"/>
    <property type="match status" value="1"/>
</dbReference>